<sequence>KVADAFEAYIGAYYLSEGEEATTTYLEQLMNPLFALILTSMNGNRNVKKMMKVIANYFNMGFLLTVPKLK</sequence>
<dbReference type="EMBL" id="CAJVPQ010001425">
    <property type="protein sequence ID" value="CAG8552166.1"/>
    <property type="molecule type" value="Genomic_DNA"/>
</dbReference>
<dbReference type="AlphaFoldDB" id="A0A9N9B3S5"/>
<feature type="domain" description="RNase III" evidence="1">
    <location>
        <begin position="1"/>
        <end position="18"/>
    </location>
</feature>
<keyword evidence="3" id="KW-1185">Reference proteome</keyword>
<evidence type="ECO:0000313" key="3">
    <source>
        <dbReference type="Proteomes" id="UP000789570"/>
    </source>
</evidence>
<evidence type="ECO:0000259" key="1">
    <source>
        <dbReference type="PROSITE" id="PS50142"/>
    </source>
</evidence>
<dbReference type="InterPro" id="IPR036389">
    <property type="entry name" value="RNase_III_sf"/>
</dbReference>
<evidence type="ECO:0000313" key="2">
    <source>
        <dbReference type="EMBL" id="CAG8552166.1"/>
    </source>
</evidence>
<protein>
    <submittedName>
        <fullName evidence="2">140_t:CDS:1</fullName>
    </submittedName>
</protein>
<dbReference type="InterPro" id="IPR000999">
    <property type="entry name" value="RNase_III_dom"/>
</dbReference>
<proteinExistence type="predicted"/>
<reference evidence="2" key="1">
    <citation type="submission" date="2021-06" db="EMBL/GenBank/DDBJ databases">
        <authorList>
            <person name="Kallberg Y."/>
            <person name="Tangrot J."/>
            <person name="Rosling A."/>
        </authorList>
    </citation>
    <scope>NUCLEOTIDE SEQUENCE</scope>
    <source>
        <strain evidence="2">UK204</strain>
    </source>
</reference>
<dbReference type="GO" id="GO:0004525">
    <property type="term" value="F:ribonuclease III activity"/>
    <property type="evidence" value="ECO:0007669"/>
    <property type="project" value="InterPro"/>
</dbReference>
<dbReference type="Proteomes" id="UP000789570">
    <property type="component" value="Unassembled WGS sequence"/>
</dbReference>
<organism evidence="2 3">
    <name type="scientific">Funneliformis caledonium</name>
    <dbReference type="NCBI Taxonomy" id="1117310"/>
    <lineage>
        <taxon>Eukaryota</taxon>
        <taxon>Fungi</taxon>
        <taxon>Fungi incertae sedis</taxon>
        <taxon>Mucoromycota</taxon>
        <taxon>Glomeromycotina</taxon>
        <taxon>Glomeromycetes</taxon>
        <taxon>Glomerales</taxon>
        <taxon>Glomeraceae</taxon>
        <taxon>Funneliformis</taxon>
    </lineage>
</organism>
<dbReference type="OrthoDB" id="2387250at2759"/>
<dbReference type="PROSITE" id="PS50142">
    <property type="entry name" value="RNASE_3_2"/>
    <property type="match status" value="1"/>
</dbReference>
<gene>
    <name evidence="2" type="ORF">FCALED_LOCUS6173</name>
</gene>
<dbReference type="GO" id="GO:0006396">
    <property type="term" value="P:RNA processing"/>
    <property type="evidence" value="ECO:0007669"/>
    <property type="project" value="InterPro"/>
</dbReference>
<feature type="non-terminal residue" evidence="2">
    <location>
        <position position="1"/>
    </location>
</feature>
<accession>A0A9N9B3S5</accession>
<name>A0A9N9B3S5_9GLOM</name>
<dbReference type="Gene3D" id="1.10.1520.10">
    <property type="entry name" value="Ribonuclease III domain"/>
    <property type="match status" value="1"/>
</dbReference>
<dbReference type="SUPFAM" id="SSF69065">
    <property type="entry name" value="RNase III domain-like"/>
    <property type="match status" value="1"/>
</dbReference>
<comment type="caution">
    <text evidence="2">The sequence shown here is derived from an EMBL/GenBank/DDBJ whole genome shotgun (WGS) entry which is preliminary data.</text>
</comment>